<evidence type="ECO:0000259" key="2">
    <source>
        <dbReference type="Pfam" id="PF14501"/>
    </source>
</evidence>
<accession>A0A4Y9JCC5</accession>
<proteinExistence type="predicted"/>
<dbReference type="OrthoDB" id="1652078at2"/>
<feature type="transmembrane region" description="Helical" evidence="1">
    <location>
        <begin position="59"/>
        <end position="78"/>
    </location>
</feature>
<keyword evidence="1" id="KW-0472">Membrane</keyword>
<sequence>MTEGVLQHTPGVFYAWAYWFSACLSIWMSPKRLTVRLLIGVQIGFLLILTFLMTISDGITIIFLPMMFLYMSLILYDIRLTCRYDVQTSIYFAVRTFIIGEFIASLAWQVTFYMATLLQTQVQYTTYAMGMVVTLPLVMLSLYFLEKELKAFNNHLTISRREMLSTLIIGVAVFVISNLSYVVGESVLSVNVSKELFLIRTLVDFAGVALLNAYHFQISGLKARTEKDKLQDMLATQHTNYAMLEQSMSVVNQKYHDLKYQIQAIREGMSAEEGQAYLDQVEKEIKLYEAQNRTGNSIVDTILTGKPIQCQLKEIEFTTVVDGQALDFLDAVQLMTLLGNMLDNAIESTEKITDKQQRLIHLVVTKTKGFVRIRLENRFEGTLEFVDNLPKTTKGKASYHGFGLKSIRSILQQYDGSLDISTRGGWFELSILFPPHSSV</sequence>
<evidence type="ECO:0000256" key="1">
    <source>
        <dbReference type="SAM" id="Phobius"/>
    </source>
</evidence>
<dbReference type="PANTHER" id="PTHR40448">
    <property type="entry name" value="TWO-COMPONENT SENSOR HISTIDINE KINASE"/>
    <property type="match status" value="1"/>
</dbReference>
<protein>
    <submittedName>
        <fullName evidence="3">GHKL domain-containing protein</fullName>
    </submittedName>
</protein>
<evidence type="ECO:0000313" key="3">
    <source>
        <dbReference type="EMBL" id="TFU98633.1"/>
    </source>
</evidence>
<dbReference type="GO" id="GO:0042802">
    <property type="term" value="F:identical protein binding"/>
    <property type="evidence" value="ECO:0007669"/>
    <property type="project" value="TreeGrafter"/>
</dbReference>
<evidence type="ECO:0000313" key="4">
    <source>
        <dbReference type="Proteomes" id="UP000297253"/>
    </source>
</evidence>
<dbReference type="InterPro" id="IPR032834">
    <property type="entry name" value="NatK-like_C"/>
</dbReference>
<dbReference type="Proteomes" id="UP000297253">
    <property type="component" value="Unassembled WGS sequence"/>
</dbReference>
<comment type="caution">
    <text evidence="3">The sequence shown here is derived from an EMBL/GenBank/DDBJ whole genome shotgun (WGS) entry which is preliminary data.</text>
</comment>
<feature type="domain" description="Sensor histidine kinase NatK-like C-terminal" evidence="2">
    <location>
        <begin position="330"/>
        <end position="434"/>
    </location>
</feature>
<feature type="transmembrane region" description="Helical" evidence="1">
    <location>
        <begin position="35"/>
        <end position="53"/>
    </location>
</feature>
<dbReference type="CDD" id="cd16935">
    <property type="entry name" value="HATPase_AgrC-ComD-like"/>
    <property type="match status" value="1"/>
</dbReference>
<feature type="transmembrane region" description="Helical" evidence="1">
    <location>
        <begin position="12"/>
        <end position="28"/>
    </location>
</feature>
<dbReference type="RefSeq" id="WP_135181301.1">
    <property type="nucleotide sequence ID" value="NZ_JADGKZ010000002.1"/>
</dbReference>
<name>A0A4Y9JCC5_9STRE</name>
<feature type="transmembrane region" description="Helical" evidence="1">
    <location>
        <begin position="166"/>
        <end position="184"/>
    </location>
</feature>
<dbReference type="SUPFAM" id="SSF55874">
    <property type="entry name" value="ATPase domain of HSP90 chaperone/DNA topoisomerase II/histidine kinase"/>
    <property type="match status" value="1"/>
</dbReference>
<dbReference type="Pfam" id="PF14501">
    <property type="entry name" value="HATPase_c_5"/>
    <property type="match status" value="1"/>
</dbReference>
<gene>
    <name evidence="3" type="ORF">E4T82_02400</name>
</gene>
<dbReference type="EMBL" id="SPPD01000002">
    <property type="protein sequence ID" value="TFU98633.1"/>
    <property type="molecule type" value="Genomic_DNA"/>
</dbReference>
<keyword evidence="1" id="KW-0812">Transmembrane</keyword>
<dbReference type="PANTHER" id="PTHR40448:SF1">
    <property type="entry name" value="TWO-COMPONENT SENSOR HISTIDINE KINASE"/>
    <property type="match status" value="1"/>
</dbReference>
<keyword evidence="1" id="KW-1133">Transmembrane helix</keyword>
<feature type="transmembrane region" description="Helical" evidence="1">
    <location>
        <begin position="90"/>
        <end position="115"/>
    </location>
</feature>
<reference evidence="3 4" key="1">
    <citation type="submission" date="2019-03" db="EMBL/GenBank/DDBJ databases">
        <title>Diversity of the mouse oral microbiome.</title>
        <authorList>
            <person name="Joseph S."/>
            <person name="Aduse-Opoku J."/>
            <person name="Curtis M."/>
            <person name="Wade W."/>
            <person name="Hashim A."/>
        </authorList>
    </citation>
    <scope>NUCLEOTIDE SEQUENCE [LARGE SCALE GENOMIC DNA]</scope>
    <source>
        <strain evidence="3 4">WM131</strain>
    </source>
</reference>
<dbReference type="InterPro" id="IPR036890">
    <property type="entry name" value="HATPase_C_sf"/>
</dbReference>
<dbReference type="AlphaFoldDB" id="A0A4Y9JCC5"/>
<dbReference type="Gene3D" id="3.30.565.10">
    <property type="entry name" value="Histidine kinase-like ATPase, C-terminal domain"/>
    <property type="match status" value="1"/>
</dbReference>
<feature type="transmembrane region" description="Helical" evidence="1">
    <location>
        <begin position="127"/>
        <end position="145"/>
    </location>
</feature>
<organism evidence="3 4">
    <name type="scientific">Streptococcus cuniculi</name>
    <dbReference type="NCBI Taxonomy" id="1432788"/>
    <lineage>
        <taxon>Bacteria</taxon>
        <taxon>Bacillati</taxon>
        <taxon>Bacillota</taxon>
        <taxon>Bacilli</taxon>
        <taxon>Lactobacillales</taxon>
        <taxon>Streptococcaceae</taxon>
        <taxon>Streptococcus</taxon>
    </lineage>
</organism>